<feature type="region of interest" description="Disordered" evidence="2">
    <location>
        <begin position="62"/>
        <end position="82"/>
    </location>
</feature>
<evidence type="ECO:0000256" key="1">
    <source>
        <dbReference type="SAM" id="Coils"/>
    </source>
</evidence>
<protein>
    <submittedName>
        <fullName evidence="3">Uncharacterized protein</fullName>
    </submittedName>
</protein>
<dbReference type="EMBL" id="FR695867">
    <property type="protein sequence ID" value="CBX27836.1"/>
    <property type="molecule type" value="Genomic_DNA"/>
</dbReference>
<keyword evidence="1" id="KW-0175">Coiled coil</keyword>
<proteinExistence type="predicted"/>
<sequence>MKDSIEKRLNKHPHLKNRIEQILKIVENTEGDLKKADEAEKRVIEELRKMGNEVLHDWAVSREKQEAEAVNKRKLGKNGKKK</sequence>
<evidence type="ECO:0000313" key="3">
    <source>
        <dbReference type="EMBL" id="CBX27836.1"/>
    </source>
</evidence>
<feature type="compositionally biased region" description="Basic residues" evidence="2">
    <location>
        <begin position="72"/>
        <end position="82"/>
    </location>
</feature>
<organism evidence="3">
    <name type="scientific">uncultured Desulfobacterium sp</name>
    <dbReference type="NCBI Taxonomy" id="201089"/>
    <lineage>
        <taxon>Bacteria</taxon>
        <taxon>Pseudomonadati</taxon>
        <taxon>Thermodesulfobacteriota</taxon>
        <taxon>Desulfobacteria</taxon>
        <taxon>Desulfobacterales</taxon>
        <taxon>Desulfobacteriaceae</taxon>
        <taxon>Desulfobacterium</taxon>
        <taxon>environmental samples</taxon>
    </lineage>
</organism>
<accession>E1YAZ5</accession>
<evidence type="ECO:0000313" key="4">
    <source>
        <dbReference type="EMBL" id="CBX28240.1"/>
    </source>
</evidence>
<feature type="compositionally biased region" description="Basic and acidic residues" evidence="2">
    <location>
        <begin position="62"/>
        <end position="71"/>
    </location>
</feature>
<dbReference type="EMBL" id="FR695868">
    <property type="protein sequence ID" value="CBX28240.1"/>
    <property type="molecule type" value="Genomic_DNA"/>
</dbReference>
<dbReference type="AlphaFoldDB" id="E1YAZ5"/>
<gene>
    <name evidence="3" type="ORF">N47_C18940</name>
    <name evidence="4" type="ORF">N47_G35640</name>
</gene>
<evidence type="ECO:0000256" key="2">
    <source>
        <dbReference type="SAM" id="MobiDB-lite"/>
    </source>
</evidence>
<feature type="coiled-coil region" evidence="1">
    <location>
        <begin position="19"/>
        <end position="53"/>
    </location>
</feature>
<name>E1YAZ5_9BACT</name>
<reference evidence="3" key="1">
    <citation type="journal article" date="2011" name="Environ. Microbiol.">
        <title>Genomic insights into the metabolic potential of the polycyclic aromatic hydrocarbon degrading sulfate-reducing Deltaproteobacterium N47.</title>
        <authorList>
            <person name="Bergmann F."/>
            <person name="Selesi D."/>
            <person name="Weinmaier T."/>
            <person name="Tischler P."/>
            <person name="Rattei T."/>
            <person name="Meckenstock R.U."/>
        </authorList>
    </citation>
    <scope>NUCLEOTIDE SEQUENCE</scope>
</reference>